<proteinExistence type="predicted"/>
<organism evidence="1 2">
    <name type="scientific">Agathobaculum butyriciproducens</name>
    <dbReference type="NCBI Taxonomy" id="1628085"/>
    <lineage>
        <taxon>Bacteria</taxon>
        <taxon>Bacillati</taxon>
        <taxon>Bacillota</taxon>
        <taxon>Clostridia</taxon>
        <taxon>Eubacteriales</taxon>
        <taxon>Butyricicoccaceae</taxon>
        <taxon>Agathobaculum</taxon>
    </lineage>
</organism>
<dbReference type="GeneID" id="98660712"/>
<sequence length="125" mass="13876">MGMLSLADILLTDAQVSYKENRIILYFKSDAEVNPIFKEHVRSLYAKFVKQESVSVTIGEHSFESHIISLASAASPEEYVSDDPVERLMCGDEFTITVENNGHIAENTAEQRVSKAGTAPLILKE</sequence>
<accession>A0AAW4VYQ2</accession>
<reference evidence="1 2" key="1">
    <citation type="submission" date="2021-10" db="EMBL/GenBank/DDBJ databases">
        <title>Anaerobic single-cell dispensing facilitates the cultivation of human gut bacteria.</title>
        <authorList>
            <person name="Afrizal A."/>
        </authorList>
    </citation>
    <scope>NUCLEOTIDE SEQUENCE [LARGE SCALE GENOMIC DNA]</scope>
    <source>
        <strain evidence="1 2">CLA-AA-H270</strain>
    </source>
</reference>
<evidence type="ECO:0000313" key="2">
    <source>
        <dbReference type="Proteomes" id="UP001298753"/>
    </source>
</evidence>
<name>A0AAW4VYQ2_9FIRM</name>
<dbReference type="Proteomes" id="UP001298753">
    <property type="component" value="Unassembled WGS sequence"/>
</dbReference>
<protein>
    <submittedName>
        <fullName evidence="1">Uncharacterized protein</fullName>
    </submittedName>
</protein>
<evidence type="ECO:0000313" key="1">
    <source>
        <dbReference type="EMBL" id="MCC2175851.1"/>
    </source>
</evidence>
<keyword evidence="2" id="KW-1185">Reference proteome</keyword>
<comment type="caution">
    <text evidence="1">The sequence shown here is derived from an EMBL/GenBank/DDBJ whole genome shotgun (WGS) entry which is preliminary data.</text>
</comment>
<dbReference type="RefSeq" id="WP_118728759.1">
    <property type="nucleotide sequence ID" value="NZ_DBFYXB010000017.1"/>
</dbReference>
<gene>
    <name evidence="1" type="ORF">LKD22_01685</name>
</gene>
<dbReference type="AlphaFoldDB" id="A0AAW4VYQ2"/>
<dbReference type="EMBL" id="JAJEPX010000002">
    <property type="protein sequence ID" value="MCC2175851.1"/>
    <property type="molecule type" value="Genomic_DNA"/>
</dbReference>